<accession>A0ABY5PQJ1</accession>
<feature type="transmembrane region" description="Helical" evidence="2">
    <location>
        <begin position="75"/>
        <end position="101"/>
    </location>
</feature>
<feature type="compositionally biased region" description="Pro residues" evidence="1">
    <location>
        <begin position="1"/>
        <end position="16"/>
    </location>
</feature>
<keyword evidence="4" id="KW-0378">Hydrolase</keyword>
<feature type="transmembrane region" description="Helical" evidence="2">
    <location>
        <begin position="284"/>
        <end position="307"/>
    </location>
</feature>
<keyword evidence="4" id="KW-0645">Protease</keyword>
<feature type="compositionally biased region" description="Pro residues" evidence="1">
    <location>
        <begin position="37"/>
        <end position="49"/>
    </location>
</feature>
<evidence type="ECO:0000313" key="4">
    <source>
        <dbReference type="EMBL" id="UUY46417.1"/>
    </source>
</evidence>
<feature type="region of interest" description="Disordered" evidence="1">
    <location>
        <begin position="1"/>
        <end position="64"/>
    </location>
</feature>
<proteinExistence type="predicted"/>
<keyword evidence="2" id="KW-1133">Transmembrane helix</keyword>
<feature type="transmembrane region" description="Helical" evidence="2">
    <location>
        <begin position="227"/>
        <end position="253"/>
    </location>
</feature>
<feature type="transmembrane region" description="Helical" evidence="2">
    <location>
        <begin position="160"/>
        <end position="184"/>
    </location>
</feature>
<keyword evidence="2" id="KW-0812">Transmembrane</keyword>
<feature type="compositionally biased region" description="Low complexity" evidence="1">
    <location>
        <begin position="17"/>
        <end position="30"/>
    </location>
</feature>
<gene>
    <name evidence="4" type="ORF">NRK68_03810</name>
</gene>
<evidence type="ECO:0000256" key="2">
    <source>
        <dbReference type="SAM" id="Phobius"/>
    </source>
</evidence>
<dbReference type="GO" id="GO:0008237">
    <property type="term" value="F:metallopeptidase activity"/>
    <property type="evidence" value="ECO:0007669"/>
    <property type="project" value="UniProtKB-KW"/>
</dbReference>
<dbReference type="Pfam" id="PF02517">
    <property type="entry name" value="Rce1-like"/>
    <property type="match status" value="1"/>
</dbReference>
<feature type="compositionally biased region" description="Pro residues" evidence="1">
    <location>
        <begin position="366"/>
        <end position="375"/>
    </location>
</feature>
<dbReference type="EMBL" id="CP102514">
    <property type="protein sequence ID" value="UUY46417.1"/>
    <property type="molecule type" value="Genomic_DNA"/>
</dbReference>
<evidence type="ECO:0000256" key="1">
    <source>
        <dbReference type="SAM" id="MobiDB-lite"/>
    </source>
</evidence>
<dbReference type="InterPro" id="IPR003675">
    <property type="entry name" value="Rce1/LyrA-like_dom"/>
</dbReference>
<feature type="transmembrane region" description="Helical" evidence="2">
    <location>
        <begin position="196"/>
        <end position="215"/>
    </location>
</feature>
<feature type="region of interest" description="Disordered" evidence="1">
    <location>
        <begin position="345"/>
        <end position="385"/>
    </location>
</feature>
<feature type="transmembrane region" description="Helical" evidence="2">
    <location>
        <begin position="259"/>
        <end position="277"/>
    </location>
</feature>
<dbReference type="GeneID" id="95572567"/>
<reference evidence="4" key="1">
    <citation type="submission" date="2022-08" db="EMBL/GenBank/DDBJ databases">
        <authorList>
            <person name="Tian L."/>
        </authorList>
    </citation>
    <scope>NUCLEOTIDE SEQUENCE</scope>
    <source>
        <strain evidence="4">CM253</strain>
    </source>
</reference>
<feature type="domain" description="CAAX prenyl protease 2/Lysostaphin resistance protein A-like" evidence="3">
    <location>
        <begin position="206"/>
        <end position="294"/>
    </location>
</feature>
<feature type="transmembrane region" description="Helical" evidence="2">
    <location>
        <begin position="319"/>
        <end position="339"/>
    </location>
</feature>
<dbReference type="RefSeq" id="WP_257854926.1">
    <property type="nucleotide sequence ID" value="NZ_CP102514.1"/>
</dbReference>
<evidence type="ECO:0000313" key="5">
    <source>
        <dbReference type="Proteomes" id="UP001057738"/>
    </source>
</evidence>
<keyword evidence="4" id="KW-0482">Metalloprotease</keyword>
<evidence type="ECO:0000259" key="3">
    <source>
        <dbReference type="Pfam" id="PF02517"/>
    </source>
</evidence>
<protein>
    <submittedName>
        <fullName evidence="4">CPBP family intramembrane metalloprotease</fullName>
    </submittedName>
</protein>
<organism evidence="4 5">
    <name type="scientific">Streptomyces yangpuensis</name>
    <dbReference type="NCBI Taxonomy" id="1648182"/>
    <lineage>
        <taxon>Bacteria</taxon>
        <taxon>Bacillati</taxon>
        <taxon>Actinomycetota</taxon>
        <taxon>Actinomycetes</taxon>
        <taxon>Kitasatosporales</taxon>
        <taxon>Streptomycetaceae</taxon>
        <taxon>Streptomyces</taxon>
    </lineage>
</organism>
<feature type="transmembrane region" description="Helical" evidence="2">
    <location>
        <begin position="121"/>
        <end position="140"/>
    </location>
</feature>
<name>A0ABY5PQJ1_9ACTN</name>
<dbReference type="Proteomes" id="UP001057738">
    <property type="component" value="Chromosome"/>
</dbReference>
<keyword evidence="2" id="KW-0472">Membrane</keyword>
<sequence length="385" mass="40039">MSDTPPPNVWAPPPAGAPQWPAPAQGWPSPGHGGPPFGVPPLPPQPPTQTAPDGSAYHEQARNGRQQVPQRIGEFLLVAVGNLAVPLVVIAFGALAWYVLGLDFAPGDGDRILGDPLADEALALLSIATGIPVVLLAVRWCGRRPAGTVVSVMGRLRWGWLARCAAVAFPLIVLQMGGLALWSYLGDGEEAVAGDFPGWSGFVLGLVVLWALIPCQAAAEEFVFRGWLAQFFGGFLKSPWPGIVIASALFALAHGIGEWSGFALLFYSALWWGWLTVRTGGLEAVIAVHVANNMTAYAVTVALGQLAESGNAADAPWQALVLELVAAPAYCLLIARLAGTHGVRRVSGKAPADPADSANPTDPTSPTVPPGPANPTDPAGRPTSA</sequence>
<keyword evidence="5" id="KW-1185">Reference proteome</keyword>